<protein>
    <submittedName>
        <fullName evidence="2">Uncharacterized protein</fullName>
    </submittedName>
</protein>
<gene>
    <name evidence="2" type="ORF">AVEN_62270_1</name>
</gene>
<feature type="region of interest" description="Disordered" evidence="1">
    <location>
        <begin position="93"/>
        <end position="126"/>
    </location>
</feature>
<reference evidence="2 3" key="1">
    <citation type="journal article" date="2019" name="Sci. Rep.">
        <title>Orb-weaving spider Araneus ventricosus genome elucidates the spidroin gene catalogue.</title>
        <authorList>
            <person name="Kono N."/>
            <person name="Nakamura H."/>
            <person name="Ohtoshi R."/>
            <person name="Moran D.A.P."/>
            <person name="Shinohara A."/>
            <person name="Yoshida Y."/>
            <person name="Fujiwara M."/>
            <person name="Mori M."/>
            <person name="Tomita M."/>
            <person name="Arakawa K."/>
        </authorList>
    </citation>
    <scope>NUCLEOTIDE SEQUENCE [LARGE SCALE GENOMIC DNA]</scope>
</reference>
<dbReference type="EMBL" id="BGPR01000539">
    <property type="protein sequence ID" value="GBM25519.1"/>
    <property type="molecule type" value="Genomic_DNA"/>
</dbReference>
<comment type="caution">
    <text evidence="2">The sequence shown here is derived from an EMBL/GenBank/DDBJ whole genome shotgun (WGS) entry which is preliminary data.</text>
</comment>
<dbReference type="Proteomes" id="UP000499080">
    <property type="component" value="Unassembled WGS sequence"/>
</dbReference>
<evidence type="ECO:0000256" key="1">
    <source>
        <dbReference type="SAM" id="MobiDB-lite"/>
    </source>
</evidence>
<evidence type="ECO:0000313" key="2">
    <source>
        <dbReference type="EMBL" id="GBM25519.1"/>
    </source>
</evidence>
<organism evidence="2 3">
    <name type="scientific">Araneus ventricosus</name>
    <name type="common">Orbweaver spider</name>
    <name type="synonym">Epeira ventricosa</name>
    <dbReference type="NCBI Taxonomy" id="182803"/>
    <lineage>
        <taxon>Eukaryota</taxon>
        <taxon>Metazoa</taxon>
        <taxon>Ecdysozoa</taxon>
        <taxon>Arthropoda</taxon>
        <taxon>Chelicerata</taxon>
        <taxon>Arachnida</taxon>
        <taxon>Araneae</taxon>
        <taxon>Araneomorphae</taxon>
        <taxon>Entelegynae</taxon>
        <taxon>Araneoidea</taxon>
        <taxon>Araneidae</taxon>
        <taxon>Araneus</taxon>
    </lineage>
</organism>
<evidence type="ECO:0000313" key="3">
    <source>
        <dbReference type="Proteomes" id="UP000499080"/>
    </source>
</evidence>
<dbReference type="AlphaFoldDB" id="A0A4Y2EB44"/>
<name>A0A4Y2EB44_ARAVE</name>
<accession>A0A4Y2EB44</accession>
<keyword evidence="3" id="KW-1185">Reference proteome</keyword>
<feature type="region of interest" description="Disordered" evidence="1">
    <location>
        <begin position="1"/>
        <end position="51"/>
    </location>
</feature>
<sequence length="147" mass="16398">MGLLHANPHVGVKRPPAGVGGSLERAAPAQLLSSSSDCGSKLRDPTQNRSRVASKRMLMYLNSVRMCGAAGTNVNKQRVRIIELETRLTKAAPTHPHLAQWPLRRNQRPRKKFAFTPAPDEQNQQSKKALLQFLSVRKDSERKNKLV</sequence>
<proteinExistence type="predicted"/>